<dbReference type="Gene3D" id="1.20.1310.10">
    <property type="entry name" value="Cullin Repeats"/>
    <property type="match status" value="3"/>
</dbReference>
<feature type="domain" description="Cullin family profile" evidence="7">
    <location>
        <begin position="394"/>
        <end position="629"/>
    </location>
</feature>
<feature type="region of interest" description="Disordered" evidence="6">
    <location>
        <begin position="668"/>
        <end position="688"/>
    </location>
</feature>
<dbReference type="Pfam" id="PF26557">
    <property type="entry name" value="Cullin_AB"/>
    <property type="match status" value="1"/>
</dbReference>
<dbReference type="InterPro" id="IPR059120">
    <property type="entry name" value="Cullin-like_AB"/>
</dbReference>
<gene>
    <name evidence="8" type="ORF">D9757_008038</name>
</gene>
<evidence type="ECO:0000259" key="7">
    <source>
        <dbReference type="PROSITE" id="PS50069"/>
    </source>
</evidence>
<dbReference type="Proteomes" id="UP000518752">
    <property type="component" value="Unassembled WGS sequence"/>
</dbReference>
<evidence type="ECO:0000256" key="3">
    <source>
        <dbReference type="ARBA" id="ARBA00022843"/>
    </source>
</evidence>
<dbReference type="SMART" id="SM00884">
    <property type="entry name" value="Cullin_Nedd8"/>
    <property type="match status" value="1"/>
</dbReference>
<dbReference type="InterPro" id="IPR045093">
    <property type="entry name" value="Cullin"/>
</dbReference>
<dbReference type="SUPFAM" id="SSF46785">
    <property type="entry name" value="Winged helix' DNA-binding domain"/>
    <property type="match status" value="1"/>
</dbReference>
<dbReference type="FunFam" id="1.10.10.10:FF:000014">
    <property type="entry name" value="Cullin 1"/>
    <property type="match status" value="1"/>
</dbReference>
<reference evidence="8 9" key="1">
    <citation type="journal article" date="2020" name="ISME J.">
        <title>Uncovering the hidden diversity of litter-decomposition mechanisms in mushroom-forming fungi.</title>
        <authorList>
            <person name="Floudas D."/>
            <person name="Bentzer J."/>
            <person name="Ahren D."/>
            <person name="Johansson T."/>
            <person name="Persson P."/>
            <person name="Tunlid A."/>
        </authorList>
    </citation>
    <scope>NUCLEOTIDE SEQUENCE [LARGE SCALE GENOMIC DNA]</scope>
    <source>
        <strain evidence="8 9">CBS 406.79</strain>
    </source>
</reference>
<accession>A0A8H5H6N2</accession>
<evidence type="ECO:0000256" key="5">
    <source>
        <dbReference type="RuleBase" id="RU003829"/>
    </source>
</evidence>
<feature type="compositionally biased region" description="Basic and acidic residues" evidence="6">
    <location>
        <begin position="674"/>
        <end position="688"/>
    </location>
</feature>
<dbReference type="EMBL" id="JAACJN010000084">
    <property type="protein sequence ID" value="KAF5377370.1"/>
    <property type="molecule type" value="Genomic_DNA"/>
</dbReference>
<dbReference type="FunFam" id="1.20.1310.10:FF:000001">
    <property type="entry name" value="Cullin 3"/>
    <property type="match status" value="1"/>
</dbReference>
<evidence type="ECO:0000256" key="2">
    <source>
        <dbReference type="ARBA" id="ARBA00022499"/>
    </source>
</evidence>
<dbReference type="PROSITE" id="PS50069">
    <property type="entry name" value="CULLIN_2"/>
    <property type="match status" value="1"/>
</dbReference>
<dbReference type="SUPFAM" id="SSF74788">
    <property type="entry name" value="Cullin repeat-like"/>
    <property type="match status" value="1"/>
</dbReference>
<name>A0A8H5H6N2_9AGAR</name>
<dbReference type="SUPFAM" id="SSF75632">
    <property type="entry name" value="Cullin homology domain"/>
    <property type="match status" value="1"/>
</dbReference>
<dbReference type="PANTHER" id="PTHR11932">
    <property type="entry name" value="CULLIN"/>
    <property type="match status" value="1"/>
</dbReference>
<dbReference type="Gene3D" id="1.10.10.10">
    <property type="entry name" value="Winged helix-like DNA-binding domain superfamily/Winged helix DNA-binding domain"/>
    <property type="match status" value="1"/>
</dbReference>
<dbReference type="InterPro" id="IPR036390">
    <property type="entry name" value="WH_DNA-bd_sf"/>
</dbReference>
<dbReference type="FunFam" id="1.20.1310.10:FF:000002">
    <property type="entry name" value="cullin-3 isoform X1"/>
    <property type="match status" value="1"/>
</dbReference>
<evidence type="ECO:0000256" key="1">
    <source>
        <dbReference type="ARBA" id="ARBA00006019"/>
    </source>
</evidence>
<dbReference type="Pfam" id="PF10557">
    <property type="entry name" value="Cullin_Nedd8"/>
    <property type="match status" value="1"/>
</dbReference>
<evidence type="ECO:0000313" key="9">
    <source>
        <dbReference type="Proteomes" id="UP000518752"/>
    </source>
</evidence>
<feature type="compositionally biased region" description="Basic and acidic residues" evidence="6">
    <location>
        <begin position="359"/>
        <end position="368"/>
    </location>
</feature>
<proteinExistence type="inferred from homology"/>
<protein>
    <recommendedName>
        <fullName evidence="7">Cullin family profile domain-containing protein</fullName>
    </recommendedName>
</protein>
<dbReference type="AlphaFoldDB" id="A0A8H5H6N2"/>
<organism evidence="8 9">
    <name type="scientific">Collybiopsis confluens</name>
    <dbReference type="NCBI Taxonomy" id="2823264"/>
    <lineage>
        <taxon>Eukaryota</taxon>
        <taxon>Fungi</taxon>
        <taxon>Dikarya</taxon>
        <taxon>Basidiomycota</taxon>
        <taxon>Agaricomycotina</taxon>
        <taxon>Agaricomycetes</taxon>
        <taxon>Agaricomycetidae</taxon>
        <taxon>Agaricales</taxon>
        <taxon>Marasmiineae</taxon>
        <taxon>Omphalotaceae</taxon>
        <taxon>Collybiopsis</taxon>
    </lineage>
</organism>
<dbReference type="GO" id="GO:0031625">
    <property type="term" value="F:ubiquitin protein ligase binding"/>
    <property type="evidence" value="ECO:0007669"/>
    <property type="project" value="InterPro"/>
</dbReference>
<dbReference type="InterPro" id="IPR019559">
    <property type="entry name" value="Cullin_neddylation_domain"/>
</dbReference>
<dbReference type="GO" id="GO:0006511">
    <property type="term" value="P:ubiquitin-dependent protein catabolic process"/>
    <property type="evidence" value="ECO:0007669"/>
    <property type="project" value="InterPro"/>
</dbReference>
<keyword evidence="2" id="KW-1017">Isopeptide bond</keyword>
<evidence type="ECO:0000256" key="6">
    <source>
        <dbReference type="SAM" id="MobiDB-lite"/>
    </source>
</evidence>
<keyword evidence="9" id="KW-1185">Reference proteome</keyword>
<dbReference type="OrthoDB" id="27073at2759"/>
<dbReference type="Gene3D" id="3.30.230.130">
    <property type="entry name" value="Cullin, Chain C, Domain 2"/>
    <property type="match status" value="1"/>
</dbReference>
<comment type="similarity">
    <text evidence="1 4 5">Belongs to the cullin family.</text>
</comment>
<dbReference type="SMART" id="SM00182">
    <property type="entry name" value="CULLIN"/>
    <property type="match status" value="1"/>
</dbReference>
<sequence>MATAPRRGIKPKIKPPRKHGPDVSIDETWSNLSKNIREILNHNASNLSFEENHRYAYHLVLYKSGDILYRGMKQLVAENLDKLAVEQIQSAFPATAQGGDPMQRSQENELLLKALKNVWDDHTSNMTKLGQILKYMDRMYTRTAEVPETWDVGLHLFLKHILCPPIKDRIITAILNQIQYEREGYTINRSAVKGCVDVLLSLNAEDGSQTVYKQDLEPMLLNESEVFYKCHGTTLLETCNTAEYLIKVESRLESEESRTHHYLSRKTEEPLLRILQNHLLTDHLEAILAAPNSSSGLETLIDLDAVDDLARLYRLFSSVPKGIPTLQNALKTSIARRGREINQLSAGMDANASGTGHLPADEGRDKGKGRATLTNQTLTMALKWVQDILDLKDKMDCMWAKSFESNPKIEATMNEKTDAEVDVVLEKTITVFRYLLEKDIFERYYKNHLAKRLLHARSVSDDAERGMLAKLKVECGYQFTQKLEGMFHDIKISFDTMQSFKEHISKTLSPPPAIDISVIVMTSTFWPMSHSSSPCNLPHQLLNATKPFERFYLSRHSGRRLTWQPSLGNADVRVAFKNRKHDLNVATFALAILLLFEELGDDDFLTYEEIQQATSLDHADLQRQLQSLACAKFKILKKHPPSRDVQTSDSFSFNADFTAPLQKIKINTISSKPESGEESKETHDRMDEERRHQIEACIVRIMKDRKHMSHNELVNEVTRLLASRFQPNPLLVKKRIEVLIEREYLERCEDRNAQA</sequence>
<dbReference type="InterPro" id="IPR016159">
    <property type="entry name" value="Cullin_repeat-like_dom_sf"/>
</dbReference>
<feature type="compositionally biased region" description="Basic residues" evidence="6">
    <location>
        <begin position="7"/>
        <end position="18"/>
    </location>
</feature>
<dbReference type="InterPro" id="IPR036317">
    <property type="entry name" value="Cullin_homology_sf"/>
</dbReference>
<evidence type="ECO:0000313" key="8">
    <source>
        <dbReference type="EMBL" id="KAF5377370.1"/>
    </source>
</evidence>
<comment type="caution">
    <text evidence="8">The sequence shown here is derived from an EMBL/GenBank/DDBJ whole genome shotgun (WGS) entry which is preliminary data.</text>
</comment>
<dbReference type="InterPro" id="IPR016158">
    <property type="entry name" value="Cullin_homology"/>
</dbReference>
<dbReference type="InterPro" id="IPR001373">
    <property type="entry name" value="Cullin_N"/>
</dbReference>
<evidence type="ECO:0000256" key="4">
    <source>
        <dbReference type="PROSITE-ProRule" id="PRU00330"/>
    </source>
</evidence>
<feature type="region of interest" description="Disordered" evidence="6">
    <location>
        <begin position="1"/>
        <end position="23"/>
    </location>
</feature>
<keyword evidence="3" id="KW-0832">Ubl conjugation</keyword>
<dbReference type="InterPro" id="IPR036388">
    <property type="entry name" value="WH-like_DNA-bd_sf"/>
</dbReference>
<feature type="region of interest" description="Disordered" evidence="6">
    <location>
        <begin position="345"/>
        <end position="368"/>
    </location>
</feature>
<dbReference type="Pfam" id="PF00888">
    <property type="entry name" value="Cullin"/>
    <property type="match status" value="1"/>
</dbReference>